<dbReference type="EMBL" id="JAZHXJ010000130">
    <property type="protein sequence ID" value="KAL1872814.1"/>
    <property type="molecule type" value="Genomic_DNA"/>
</dbReference>
<sequence>MTTAQWSLTEHLLSSSPDEYKAATQAPFLLAAAEGRLPKDVLGKWLANDRLYIHAYIRAAGQMLATIDLPQIVPAAEASETQLVDWLIEALAAVRREERLFIDVASRYGIDVDLNPQKVEDKSTERGVVSAKDKGLGLVLIEDLFRSLHTSSKMAASSPLSLPWLEGAVMFWGTERCYLDAWSWAKSQQSFPGSQSDREDADGGAMRREFIPNWSSYEFARFVGKLGSIIDHAASQMIEKSGQQAKEEFVKRVEGKWKSLLAAEAAFWPALD</sequence>
<dbReference type="InterPro" id="IPR053261">
    <property type="entry name" value="Polyketide-peptide_reg"/>
</dbReference>
<comment type="caution">
    <text evidence="1">The sequence shown here is derived from an EMBL/GenBank/DDBJ whole genome shotgun (WGS) entry which is preliminary data.</text>
</comment>
<name>A0ABR3XA52_9PEZI</name>
<evidence type="ECO:0008006" key="3">
    <source>
        <dbReference type="Google" id="ProtNLM"/>
    </source>
</evidence>
<protein>
    <recommendedName>
        <fullName evidence="3">Thiaminase-2/PQQC domain-containing protein</fullName>
    </recommendedName>
</protein>
<dbReference type="SUPFAM" id="SSF48613">
    <property type="entry name" value="Heme oxygenase-like"/>
    <property type="match status" value="1"/>
</dbReference>
<accession>A0ABR3XA52</accession>
<organism evidence="1 2">
    <name type="scientific">Phialemonium thermophilum</name>
    <dbReference type="NCBI Taxonomy" id="223376"/>
    <lineage>
        <taxon>Eukaryota</taxon>
        <taxon>Fungi</taxon>
        <taxon>Dikarya</taxon>
        <taxon>Ascomycota</taxon>
        <taxon>Pezizomycotina</taxon>
        <taxon>Sordariomycetes</taxon>
        <taxon>Sordariomycetidae</taxon>
        <taxon>Cephalothecales</taxon>
        <taxon>Cephalothecaceae</taxon>
        <taxon>Phialemonium</taxon>
    </lineage>
</organism>
<reference evidence="1 2" key="1">
    <citation type="journal article" date="2024" name="Commun. Biol.">
        <title>Comparative genomic analysis of thermophilic fungi reveals convergent evolutionary adaptations and gene losses.</title>
        <authorList>
            <person name="Steindorff A.S."/>
            <person name="Aguilar-Pontes M.V."/>
            <person name="Robinson A.J."/>
            <person name="Andreopoulos B."/>
            <person name="LaButti K."/>
            <person name="Kuo A."/>
            <person name="Mondo S."/>
            <person name="Riley R."/>
            <person name="Otillar R."/>
            <person name="Haridas S."/>
            <person name="Lipzen A."/>
            <person name="Grimwood J."/>
            <person name="Schmutz J."/>
            <person name="Clum A."/>
            <person name="Reid I.D."/>
            <person name="Moisan M.C."/>
            <person name="Butler G."/>
            <person name="Nguyen T.T.M."/>
            <person name="Dewar K."/>
            <person name="Conant G."/>
            <person name="Drula E."/>
            <person name="Henrissat B."/>
            <person name="Hansel C."/>
            <person name="Singer S."/>
            <person name="Hutchinson M.I."/>
            <person name="de Vries R.P."/>
            <person name="Natvig D.O."/>
            <person name="Powell A.J."/>
            <person name="Tsang A."/>
            <person name="Grigoriev I.V."/>
        </authorList>
    </citation>
    <scope>NUCLEOTIDE SEQUENCE [LARGE SCALE GENOMIC DNA]</scope>
    <source>
        <strain evidence="1 2">ATCC 24622</strain>
    </source>
</reference>
<dbReference type="Proteomes" id="UP001586593">
    <property type="component" value="Unassembled WGS sequence"/>
</dbReference>
<gene>
    <name evidence="1" type="ORF">VTK73DRAFT_1285</name>
</gene>
<dbReference type="CDD" id="cd19357">
    <property type="entry name" value="TenA_E_At3g16990-like"/>
    <property type="match status" value="1"/>
</dbReference>
<dbReference type="PANTHER" id="PTHR41813:SF2">
    <property type="entry name" value="REGULATOR PAB1642, PUTATIVE (AFU_ORTHOLOGUE AFUA_3G11955)-RELATED"/>
    <property type="match status" value="1"/>
</dbReference>
<evidence type="ECO:0000313" key="1">
    <source>
        <dbReference type="EMBL" id="KAL1872814.1"/>
    </source>
</evidence>
<dbReference type="Gene3D" id="1.20.910.10">
    <property type="entry name" value="Heme oxygenase-like"/>
    <property type="match status" value="1"/>
</dbReference>
<dbReference type="InterPro" id="IPR016084">
    <property type="entry name" value="Haem_Oase-like_multi-hlx"/>
</dbReference>
<dbReference type="PANTHER" id="PTHR41813">
    <property type="entry name" value="REGULATOR PAB1642, PUTATIVE (AFU_ORTHOLOGUE AFUA_3G11955)-RELATED"/>
    <property type="match status" value="1"/>
</dbReference>
<keyword evidence="2" id="KW-1185">Reference proteome</keyword>
<evidence type="ECO:0000313" key="2">
    <source>
        <dbReference type="Proteomes" id="UP001586593"/>
    </source>
</evidence>
<proteinExistence type="predicted"/>